<accession>A0ABT7CHA9</accession>
<evidence type="ECO:0000256" key="1">
    <source>
        <dbReference type="ARBA" id="ARBA00022614"/>
    </source>
</evidence>
<reference evidence="3 4" key="1">
    <citation type="submission" date="2023-05" db="EMBL/GenBank/DDBJ databases">
        <authorList>
            <person name="Zhang X."/>
        </authorList>
    </citation>
    <scope>NUCLEOTIDE SEQUENCE [LARGE SCALE GENOMIC DNA]</scope>
    <source>
        <strain evidence="3 4">DM2B3-1</strain>
    </source>
</reference>
<dbReference type="InterPro" id="IPR003591">
    <property type="entry name" value="Leu-rich_rpt_typical-subtyp"/>
</dbReference>
<evidence type="ECO:0000313" key="3">
    <source>
        <dbReference type="EMBL" id="MDJ1493121.1"/>
    </source>
</evidence>
<evidence type="ECO:0008006" key="5">
    <source>
        <dbReference type="Google" id="ProtNLM"/>
    </source>
</evidence>
<dbReference type="InterPro" id="IPR032675">
    <property type="entry name" value="LRR_dom_sf"/>
</dbReference>
<keyword evidence="2" id="KW-0677">Repeat</keyword>
<evidence type="ECO:0000313" key="4">
    <source>
        <dbReference type="Proteomes" id="UP001228581"/>
    </source>
</evidence>
<dbReference type="SMART" id="SM00369">
    <property type="entry name" value="LRR_TYP"/>
    <property type="match status" value="2"/>
</dbReference>
<proteinExistence type="predicted"/>
<gene>
    <name evidence="3" type="ORF">QNI19_09285</name>
</gene>
<dbReference type="EMBL" id="JASJOT010000004">
    <property type="protein sequence ID" value="MDJ1493121.1"/>
    <property type="molecule type" value="Genomic_DNA"/>
</dbReference>
<evidence type="ECO:0000256" key="2">
    <source>
        <dbReference type="ARBA" id="ARBA00022737"/>
    </source>
</evidence>
<dbReference type="Proteomes" id="UP001228581">
    <property type="component" value="Unassembled WGS sequence"/>
</dbReference>
<dbReference type="Gene3D" id="3.80.10.10">
    <property type="entry name" value="Ribonuclease Inhibitor"/>
    <property type="match status" value="1"/>
</dbReference>
<comment type="caution">
    <text evidence="3">The sequence shown here is derived from an EMBL/GenBank/DDBJ whole genome shotgun (WGS) entry which is preliminary data.</text>
</comment>
<dbReference type="PANTHER" id="PTHR48051">
    <property type="match status" value="1"/>
</dbReference>
<keyword evidence="1" id="KW-0433">Leucine-rich repeat</keyword>
<protein>
    <recommendedName>
        <fullName evidence="5">Leucine-rich repeat domain-containing protein</fullName>
    </recommendedName>
</protein>
<name>A0ABT7CHA9_9BACT</name>
<sequence length="174" mass="19722">MSETSNEKENVMQLLLSGQLESIELGLEVSNSLQIDIEAFKNDMNTLYDWVEKTRQWGESLSLSEKIVRLLSLTRISHSGQLGFDGFTPLDCIPPQIKYLISLDVLTLSLNHIVELPVEIGFLRNMVILLLSGNHLSFIPAEIGQCQKLEILDLKKQTYSNCLLKLVNVFYLKP</sequence>
<keyword evidence="4" id="KW-1185">Reference proteome</keyword>
<dbReference type="PANTHER" id="PTHR48051:SF28">
    <property type="entry name" value="LEUCINE-RICH REPEAT AND IQ DOMAIN-CONTAINING PROTEIN 4"/>
    <property type="match status" value="1"/>
</dbReference>
<dbReference type="RefSeq" id="WP_313994965.1">
    <property type="nucleotide sequence ID" value="NZ_JASJOT010000004.1"/>
</dbReference>
<organism evidence="3 4">
    <name type="scientific">Xanthocytophaga flava</name>
    <dbReference type="NCBI Taxonomy" id="3048013"/>
    <lineage>
        <taxon>Bacteria</taxon>
        <taxon>Pseudomonadati</taxon>
        <taxon>Bacteroidota</taxon>
        <taxon>Cytophagia</taxon>
        <taxon>Cytophagales</taxon>
        <taxon>Rhodocytophagaceae</taxon>
        <taxon>Xanthocytophaga</taxon>
    </lineage>
</organism>
<dbReference type="SUPFAM" id="SSF52058">
    <property type="entry name" value="L domain-like"/>
    <property type="match status" value="1"/>
</dbReference>
<dbReference type="InterPro" id="IPR050216">
    <property type="entry name" value="LRR_domain-containing"/>
</dbReference>